<protein>
    <submittedName>
        <fullName evidence="2">Uncharacterized protein</fullName>
    </submittedName>
</protein>
<feature type="compositionally biased region" description="Polar residues" evidence="1">
    <location>
        <begin position="125"/>
        <end position="140"/>
    </location>
</feature>
<keyword evidence="3" id="KW-1185">Reference proteome</keyword>
<dbReference type="Proteomes" id="UP001642360">
    <property type="component" value="Unassembled WGS sequence"/>
</dbReference>
<reference evidence="2 3" key="1">
    <citation type="submission" date="2024-02" db="EMBL/GenBank/DDBJ databases">
        <authorList>
            <person name="Vignale AGUSTIN F."/>
            <person name="Sosa J E."/>
            <person name="Modenutti C."/>
        </authorList>
    </citation>
    <scope>NUCLEOTIDE SEQUENCE [LARGE SCALE GENOMIC DNA]</scope>
</reference>
<accession>A0ABC8RJQ7</accession>
<feature type="compositionally biased region" description="Basic and acidic residues" evidence="1">
    <location>
        <begin position="91"/>
        <end position="103"/>
    </location>
</feature>
<name>A0ABC8RJQ7_9AQUA</name>
<comment type="caution">
    <text evidence="2">The sequence shown here is derived from an EMBL/GenBank/DDBJ whole genome shotgun (WGS) entry which is preliminary data.</text>
</comment>
<evidence type="ECO:0000256" key="1">
    <source>
        <dbReference type="SAM" id="MobiDB-lite"/>
    </source>
</evidence>
<evidence type="ECO:0000313" key="2">
    <source>
        <dbReference type="EMBL" id="CAK9143790.1"/>
    </source>
</evidence>
<dbReference type="AlphaFoldDB" id="A0ABC8RJQ7"/>
<organism evidence="2 3">
    <name type="scientific">Ilex paraguariensis</name>
    <name type="common">yerba mate</name>
    <dbReference type="NCBI Taxonomy" id="185542"/>
    <lineage>
        <taxon>Eukaryota</taxon>
        <taxon>Viridiplantae</taxon>
        <taxon>Streptophyta</taxon>
        <taxon>Embryophyta</taxon>
        <taxon>Tracheophyta</taxon>
        <taxon>Spermatophyta</taxon>
        <taxon>Magnoliopsida</taxon>
        <taxon>eudicotyledons</taxon>
        <taxon>Gunneridae</taxon>
        <taxon>Pentapetalae</taxon>
        <taxon>asterids</taxon>
        <taxon>campanulids</taxon>
        <taxon>Aquifoliales</taxon>
        <taxon>Aquifoliaceae</taxon>
        <taxon>Ilex</taxon>
    </lineage>
</organism>
<sequence>MKRFRRCTRIFILCLLAVSVFAPIVLLSGRLKQLHSAESKEYIEDLSSIKYRTDALKLNAIEQEEGEALKEPPLLVYKVGDFKSTVSFSSSDERIMKNDESRNATKSGNFLDIIETNHDTEEDNQQSQLEKGLSTSQEKV</sequence>
<dbReference type="EMBL" id="CAUOFW020001336">
    <property type="protein sequence ID" value="CAK9143790.1"/>
    <property type="molecule type" value="Genomic_DNA"/>
</dbReference>
<feature type="region of interest" description="Disordered" evidence="1">
    <location>
        <begin position="91"/>
        <end position="140"/>
    </location>
</feature>
<evidence type="ECO:0000313" key="3">
    <source>
        <dbReference type="Proteomes" id="UP001642360"/>
    </source>
</evidence>
<gene>
    <name evidence="2" type="ORF">ILEXP_LOCUS11527</name>
</gene>
<proteinExistence type="predicted"/>